<feature type="transmembrane region" description="Helical" evidence="1">
    <location>
        <begin position="64"/>
        <end position="81"/>
    </location>
</feature>
<feature type="transmembrane region" description="Helical" evidence="1">
    <location>
        <begin position="392"/>
        <end position="410"/>
    </location>
</feature>
<dbReference type="HOGENOM" id="CLU_033610_0_0_5"/>
<feature type="transmembrane region" description="Helical" evidence="1">
    <location>
        <begin position="172"/>
        <end position="191"/>
    </location>
</feature>
<feature type="transmembrane region" description="Helical" evidence="1">
    <location>
        <begin position="140"/>
        <end position="160"/>
    </location>
</feature>
<feature type="transmembrane region" description="Helical" evidence="1">
    <location>
        <begin position="347"/>
        <end position="372"/>
    </location>
</feature>
<reference evidence="2 3" key="1">
    <citation type="journal article" date="2011" name="J. Bacteriol.">
        <title>Complete genome sequences of the chemolithoautotrophic Oligotropha carboxidovorans strains OM4 and OM5.</title>
        <authorList>
            <person name="Volland S."/>
            <person name="Rachinger M."/>
            <person name="Strittmatter A."/>
            <person name="Daniel R."/>
            <person name="Gottschalk G."/>
            <person name="Meyer O."/>
        </authorList>
    </citation>
    <scope>NUCLEOTIDE SEQUENCE [LARGE SCALE GENOMIC DNA]</scope>
    <source>
        <strain evidence="3">ATCC 49405 / DSM 1227 / KCTC 32145 / OM5</strain>
    </source>
</reference>
<accession>B6JEP4</accession>
<keyword evidence="1" id="KW-1133">Transmembrane helix</keyword>
<dbReference type="RefSeq" id="WP_012562795.1">
    <property type="nucleotide sequence ID" value="NC_015684.1"/>
</dbReference>
<keyword evidence="3" id="KW-1185">Reference proteome</keyword>
<dbReference type="NCBIfam" id="NF037982">
    <property type="entry name" value="Nramp_1"/>
    <property type="match status" value="1"/>
</dbReference>
<feature type="transmembrane region" description="Helical" evidence="1">
    <location>
        <begin position="453"/>
        <end position="475"/>
    </location>
</feature>
<feature type="transmembrane region" description="Helical" evidence="1">
    <location>
        <begin position="296"/>
        <end position="320"/>
    </location>
</feature>
<dbReference type="PATRIC" id="fig|504832.7.peg.2493"/>
<keyword evidence="1" id="KW-0472">Membrane</keyword>
<feature type="transmembrane region" description="Helical" evidence="1">
    <location>
        <begin position="211"/>
        <end position="237"/>
    </location>
</feature>
<feature type="transmembrane region" description="Helical" evidence="1">
    <location>
        <begin position="416"/>
        <end position="441"/>
    </location>
</feature>
<evidence type="ECO:0000313" key="2">
    <source>
        <dbReference type="EMBL" id="AEI07064.1"/>
    </source>
</evidence>
<keyword evidence="1" id="KW-0812">Transmembrane</keyword>
<organism evidence="2 3">
    <name type="scientific">Afipia carboxidovorans (strain ATCC 49405 / DSM 1227 / KCTC 32145 / OM5)</name>
    <name type="common">Oligotropha carboxidovorans</name>
    <dbReference type="NCBI Taxonomy" id="504832"/>
    <lineage>
        <taxon>Bacteria</taxon>
        <taxon>Pseudomonadati</taxon>
        <taxon>Pseudomonadota</taxon>
        <taxon>Alphaproteobacteria</taxon>
        <taxon>Hyphomicrobiales</taxon>
        <taxon>Nitrobacteraceae</taxon>
        <taxon>Afipia</taxon>
    </lineage>
</organism>
<feature type="transmembrane region" description="Helical" evidence="1">
    <location>
        <begin position="102"/>
        <end position="120"/>
    </location>
</feature>
<dbReference type="EMBL" id="CP002826">
    <property type="protein sequence ID" value="AEI07064.1"/>
    <property type="molecule type" value="Genomic_DNA"/>
</dbReference>
<dbReference type="KEGG" id="ocg:OCA5_c23680"/>
<evidence type="ECO:0000256" key="1">
    <source>
        <dbReference type="SAM" id="Phobius"/>
    </source>
</evidence>
<proteinExistence type="predicted"/>
<dbReference type="eggNOG" id="COG1914">
    <property type="taxonomic scope" value="Bacteria"/>
</dbReference>
<dbReference type="AlphaFoldDB" id="B6JEP4"/>
<name>B6JEP4_AFIC5</name>
<dbReference type="STRING" id="504832.OCA5_c23680"/>
<protein>
    <submittedName>
        <fullName evidence="2">Putative transmembran protein</fullName>
    </submittedName>
</protein>
<dbReference type="Proteomes" id="UP000007730">
    <property type="component" value="Chromosome"/>
</dbReference>
<sequence>MVDQTSSNIATEISSKNLPPVTYRDLPEPLPFKQVVGPSVILLAGAIGSGEYVLWPYITTQTGMALVWLATIGILTQYFLNMEITRYTLATGETAITGFTRLWKPWGFLFIFMVVIPWMWPGWATGSSTAITYTFGLSEAAVVPITIASLVLIGIVLTVSPVVYKTVEKIQFFLVGLIVLFMIYTVFGLLTGKSWSALFAGFTTEIPNMPAAMTSIPVALLLGAIAFAGAGGSLNLAQSNWVRDKGLGMGAHLPKIVSPITGDETRSGAIGYFFPQDEKNLARWRGWWNVADREQFITFFVLGLLAILLFMALAFTYVGVGSKAQNFDFVRLLGENLSAQVSPWVGAAFWGTGVVVLMSTNLAVIDMVSRLVADIIKTNWTRDSKTWTESRVYFIVAWLMIAFGSIILLTGVKQPLLLLIIASALNGLVMFVYSVLLIQLNRGMLPRSIGLGGVRYVACLWAVLFYGGFSIYLVVTQFGKLF</sequence>
<dbReference type="OrthoDB" id="9787548at2"/>
<gene>
    <name evidence="2" type="ordered locus">OCA5_c23680</name>
</gene>
<dbReference type="KEGG" id="oca:OCAR_5635"/>
<evidence type="ECO:0000313" key="3">
    <source>
        <dbReference type="Proteomes" id="UP000007730"/>
    </source>
</evidence>